<feature type="compositionally biased region" description="Polar residues" evidence="10">
    <location>
        <begin position="190"/>
        <end position="202"/>
    </location>
</feature>
<dbReference type="InterPro" id="IPR023997">
    <property type="entry name" value="TonB-dep_OMP_SusC/RagA_CS"/>
</dbReference>
<keyword evidence="15" id="KW-1185">Reference proteome</keyword>
<evidence type="ECO:0000256" key="5">
    <source>
        <dbReference type="ARBA" id="ARBA00023077"/>
    </source>
</evidence>
<dbReference type="InterPro" id="IPR008969">
    <property type="entry name" value="CarboxyPept-like_regulatory"/>
</dbReference>
<name>A0ABT8L940_9BACT</name>
<dbReference type="Gene3D" id="2.60.40.1120">
    <property type="entry name" value="Carboxypeptidase-like, regulatory domain"/>
    <property type="match status" value="1"/>
</dbReference>
<dbReference type="NCBIfam" id="TIGR04057">
    <property type="entry name" value="SusC_RagA_signa"/>
    <property type="match status" value="1"/>
</dbReference>
<dbReference type="Gene3D" id="2.170.130.10">
    <property type="entry name" value="TonB-dependent receptor, plug domain"/>
    <property type="match status" value="1"/>
</dbReference>
<feature type="region of interest" description="Disordered" evidence="10">
    <location>
        <begin position="190"/>
        <end position="210"/>
    </location>
</feature>
<keyword evidence="7 8" id="KW-0998">Cell outer membrane</keyword>
<comment type="caution">
    <text evidence="14">The sequence shown here is derived from an EMBL/GenBank/DDBJ whole genome shotgun (WGS) entry which is preliminary data.</text>
</comment>
<dbReference type="Pfam" id="PF00593">
    <property type="entry name" value="TonB_dep_Rec_b-barrel"/>
    <property type="match status" value="1"/>
</dbReference>
<feature type="chain" id="PRO_5047217565" evidence="11">
    <location>
        <begin position="20"/>
        <end position="1064"/>
    </location>
</feature>
<dbReference type="InterPro" id="IPR012910">
    <property type="entry name" value="Plug_dom"/>
</dbReference>
<protein>
    <submittedName>
        <fullName evidence="14">SusC/RagA family TonB-linked outer membrane protein</fullName>
    </submittedName>
</protein>
<comment type="subcellular location">
    <subcellularLocation>
        <location evidence="1 8">Cell outer membrane</location>
        <topology evidence="1 8">Multi-pass membrane protein</topology>
    </subcellularLocation>
</comment>
<evidence type="ECO:0000256" key="9">
    <source>
        <dbReference type="RuleBase" id="RU003357"/>
    </source>
</evidence>
<evidence type="ECO:0000256" key="1">
    <source>
        <dbReference type="ARBA" id="ARBA00004571"/>
    </source>
</evidence>
<dbReference type="SUPFAM" id="SSF56935">
    <property type="entry name" value="Porins"/>
    <property type="match status" value="1"/>
</dbReference>
<evidence type="ECO:0000256" key="8">
    <source>
        <dbReference type="PROSITE-ProRule" id="PRU01360"/>
    </source>
</evidence>
<keyword evidence="6 8" id="KW-0472">Membrane</keyword>
<dbReference type="Pfam" id="PF07715">
    <property type="entry name" value="Plug"/>
    <property type="match status" value="1"/>
</dbReference>
<accession>A0ABT8L940</accession>
<evidence type="ECO:0000256" key="4">
    <source>
        <dbReference type="ARBA" id="ARBA00022692"/>
    </source>
</evidence>
<evidence type="ECO:0000259" key="12">
    <source>
        <dbReference type="Pfam" id="PF00593"/>
    </source>
</evidence>
<evidence type="ECO:0000313" key="14">
    <source>
        <dbReference type="EMBL" id="MDN5213512.1"/>
    </source>
</evidence>
<evidence type="ECO:0000256" key="10">
    <source>
        <dbReference type="SAM" id="MobiDB-lite"/>
    </source>
</evidence>
<keyword evidence="5 9" id="KW-0798">TonB box</keyword>
<dbReference type="PROSITE" id="PS52016">
    <property type="entry name" value="TONB_DEPENDENT_REC_3"/>
    <property type="match status" value="1"/>
</dbReference>
<dbReference type="RefSeq" id="WP_346758850.1">
    <property type="nucleotide sequence ID" value="NZ_JAUJEB010000003.1"/>
</dbReference>
<dbReference type="Proteomes" id="UP001172083">
    <property type="component" value="Unassembled WGS sequence"/>
</dbReference>
<dbReference type="Gene3D" id="2.40.170.20">
    <property type="entry name" value="TonB-dependent receptor, beta-barrel domain"/>
    <property type="match status" value="1"/>
</dbReference>
<feature type="domain" description="TonB-dependent receptor-like beta-barrel" evidence="12">
    <location>
        <begin position="438"/>
        <end position="817"/>
    </location>
</feature>
<dbReference type="NCBIfam" id="TIGR04056">
    <property type="entry name" value="OMP_RagA_SusC"/>
    <property type="match status" value="1"/>
</dbReference>
<dbReference type="Pfam" id="PF13715">
    <property type="entry name" value="CarbopepD_reg_2"/>
    <property type="match status" value="1"/>
</dbReference>
<dbReference type="EMBL" id="JAUJEB010000003">
    <property type="protein sequence ID" value="MDN5213512.1"/>
    <property type="molecule type" value="Genomic_DNA"/>
</dbReference>
<dbReference type="InterPro" id="IPR000531">
    <property type="entry name" value="Beta-barrel_TonB"/>
</dbReference>
<keyword evidence="2 8" id="KW-0813">Transport</keyword>
<proteinExistence type="inferred from homology"/>
<dbReference type="InterPro" id="IPR037066">
    <property type="entry name" value="Plug_dom_sf"/>
</dbReference>
<reference evidence="14" key="1">
    <citation type="submission" date="2023-06" db="EMBL/GenBank/DDBJ databases">
        <title>Genomic of Agaribacillus aureum.</title>
        <authorList>
            <person name="Wang G."/>
        </authorList>
    </citation>
    <scope>NUCLEOTIDE SEQUENCE</scope>
    <source>
        <strain evidence="14">BMA12</strain>
    </source>
</reference>
<dbReference type="InterPro" id="IPR036942">
    <property type="entry name" value="Beta-barrel_TonB_sf"/>
</dbReference>
<organism evidence="14 15">
    <name type="scientific">Agaribacillus aureus</name>
    <dbReference type="NCBI Taxonomy" id="3051825"/>
    <lineage>
        <taxon>Bacteria</taxon>
        <taxon>Pseudomonadati</taxon>
        <taxon>Bacteroidota</taxon>
        <taxon>Cytophagia</taxon>
        <taxon>Cytophagales</taxon>
        <taxon>Splendidivirgaceae</taxon>
        <taxon>Agaribacillus</taxon>
    </lineage>
</organism>
<evidence type="ECO:0000313" key="15">
    <source>
        <dbReference type="Proteomes" id="UP001172083"/>
    </source>
</evidence>
<evidence type="ECO:0000256" key="2">
    <source>
        <dbReference type="ARBA" id="ARBA00022448"/>
    </source>
</evidence>
<feature type="domain" description="TonB-dependent receptor plug" evidence="13">
    <location>
        <begin position="114"/>
        <end position="252"/>
    </location>
</feature>
<keyword evidence="11" id="KW-0732">Signal</keyword>
<sequence>MKNHLLTFVFCMLALCVWAQERTITGVVKDDSGPVPGVNILLKGTTQGVVSDIDGIYKIIVPESGGTLVFSSIGFVTEEVEIGNRSVINIALIPDVKQLSEVVVTALGVEREKKALGYSVQEIEGKELSKGREVNIVNGLAGKIAGVTVNSSSGAPGASSRIVIRGNSSLLGNNQPLFVIDGIPIDNTQFSSSARNNTNEPSNGIRLGDEEQGAADYGNAAQDIDPNNIESLSVLKGPTAVALYGSRAQNGAVIITTKNGKGQEGIGVTFSTAYSVQTPLRLPNFQNSYGQGGYGLVDYPDYLDVDESWGDPLDVGTTKRNVFNEDVPWVSNPDNVKDFMETGHNFTNNISIQGSNEVANFRLSISDLDQKGIMPGTGFDKTNFGLNAGMQVSDKLRADVSVNYSITEGQNRPSTGYDGANALQQMFNWHGRQVRWTDFRNYKDADGNLILNLSDPNNSQSFNKPISPTPAWQNNPYADLLENVNSDRRDRLIGNFKVSYKILDWLDASVRAGTDYYEDSRLQRYKSGLDNPPPLRRGGFIMDNYTVNTFNVDFVLNATKNFGENISTNLLIGANRYDLSISNEFTRVQGLLVPDIYNLSNALGTPEARNYVSEKRINGLYFSGQVGYKNMLFLDITGRNDWSSTLPADNRSYFYPSVSTSFVFTDAFEIPIISYGKIRAGVAQVGNDTNPYNTESFFVAKRITNNQADITFPFNGAPSFALGDQLANESLKPEETTSWEIGTDLRFFDGRFNVDFTYYNSITKNQLLALTLPSSSGFSSQFVNAGEIQNNGVELMLSGTPLSFSNGLQWDVIVNFAKNNSEVTELHSDVESIIIERHRAQTEARPGRPYGDIYGTAWLRNEAGQRIINPNDGLPSRAPGGNQLLGNITPDFTMGLSNTISFKGLSLNFLLDWKKGGDLFSITEFFGGYSGVLERTVEGRDGTYVAEGVIDNGDGTFSPNTIQIDAEDYWHNSFQAQEEGVYDASFIKLREVILSYNFPKSLVSKTPFTAINFSLIGRNLAILHSNVPNIDPESSAYGASNGQGFEVNNIPSVRSFGASLRVDL</sequence>
<dbReference type="SUPFAM" id="SSF49464">
    <property type="entry name" value="Carboxypeptidase regulatory domain-like"/>
    <property type="match status" value="1"/>
</dbReference>
<comment type="similarity">
    <text evidence="8 9">Belongs to the TonB-dependent receptor family.</text>
</comment>
<dbReference type="InterPro" id="IPR039426">
    <property type="entry name" value="TonB-dep_rcpt-like"/>
</dbReference>
<dbReference type="InterPro" id="IPR023996">
    <property type="entry name" value="TonB-dep_OMP_SusC/RagA"/>
</dbReference>
<evidence type="ECO:0000256" key="11">
    <source>
        <dbReference type="SAM" id="SignalP"/>
    </source>
</evidence>
<keyword evidence="3 8" id="KW-1134">Transmembrane beta strand</keyword>
<keyword evidence="4 8" id="KW-0812">Transmembrane</keyword>
<evidence type="ECO:0000256" key="3">
    <source>
        <dbReference type="ARBA" id="ARBA00022452"/>
    </source>
</evidence>
<evidence type="ECO:0000259" key="13">
    <source>
        <dbReference type="Pfam" id="PF07715"/>
    </source>
</evidence>
<evidence type="ECO:0000256" key="6">
    <source>
        <dbReference type="ARBA" id="ARBA00023136"/>
    </source>
</evidence>
<evidence type="ECO:0000256" key="7">
    <source>
        <dbReference type="ARBA" id="ARBA00023237"/>
    </source>
</evidence>
<gene>
    <name evidence="14" type="ORF">QQ020_15685</name>
</gene>
<feature type="signal peptide" evidence="11">
    <location>
        <begin position="1"/>
        <end position="19"/>
    </location>
</feature>